<evidence type="ECO:0000313" key="4">
    <source>
        <dbReference type="EMBL" id="MCE4556746.1"/>
    </source>
</evidence>
<sequence>MAVIVASGHRRSFERRQPNALIQRKAGSTGGAQHRRTTREQGTDMGAVFKHVLVATDGSVLADAALALAHRLGHDGRVTALLVAKDYGLAGYVKAAVQGHPDARQLREDIVAEGGRQLAAAIERAIGADVAIERRVVLSDQAPCHEIIATANREGCDLIIMASHGLGGRLAGVVGSQCQAVLAMASVPVLVAR</sequence>
<evidence type="ECO:0000256" key="1">
    <source>
        <dbReference type="ARBA" id="ARBA00008791"/>
    </source>
</evidence>
<dbReference type="PANTHER" id="PTHR46268">
    <property type="entry name" value="STRESS RESPONSE PROTEIN NHAX"/>
    <property type="match status" value="1"/>
</dbReference>
<dbReference type="PANTHER" id="PTHR46268:SF6">
    <property type="entry name" value="UNIVERSAL STRESS PROTEIN UP12"/>
    <property type="match status" value="1"/>
</dbReference>
<dbReference type="Pfam" id="PF00582">
    <property type="entry name" value="Usp"/>
    <property type="match status" value="1"/>
</dbReference>
<dbReference type="RefSeq" id="WP_233373871.1">
    <property type="nucleotide sequence ID" value="NZ_JAJTWU010000008.1"/>
</dbReference>
<organism evidence="4 5">
    <name type="scientific">Pelomonas cellulosilytica</name>
    <dbReference type="NCBI Taxonomy" id="2906762"/>
    <lineage>
        <taxon>Bacteria</taxon>
        <taxon>Pseudomonadati</taxon>
        <taxon>Pseudomonadota</taxon>
        <taxon>Betaproteobacteria</taxon>
        <taxon>Burkholderiales</taxon>
        <taxon>Sphaerotilaceae</taxon>
        <taxon>Roseateles</taxon>
    </lineage>
</organism>
<dbReference type="PRINTS" id="PR01438">
    <property type="entry name" value="UNVRSLSTRESS"/>
</dbReference>
<dbReference type="InterPro" id="IPR014729">
    <property type="entry name" value="Rossmann-like_a/b/a_fold"/>
</dbReference>
<reference evidence="4 5" key="1">
    <citation type="submission" date="2021-12" db="EMBL/GenBank/DDBJ databases">
        <title>Genome seq of P8.</title>
        <authorList>
            <person name="Seo T."/>
        </authorList>
    </citation>
    <scope>NUCLEOTIDE SEQUENCE [LARGE SCALE GENOMIC DNA]</scope>
    <source>
        <strain evidence="4 5">P8</strain>
    </source>
</reference>
<dbReference type="EMBL" id="JAJTWU010000008">
    <property type="protein sequence ID" value="MCE4556746.1"/>
    <property type="molecule type" value="Genomic_DNA"/>
</dbReference>
<accession>A0ABS8Y1G1</accession>
<dbReference type="InterPro" id="IPR006016">
    <property type="entry name" value="UspA"/>
</dbReference>
<feature type="region of interest" description="Disordered" evidence="2">
    <location>
        <begin position="1"/>
        <end position="42"/>
    </location>
</feature>
<dbReference type="InterPro" id="IPR006015">
    <property type="entry name" value="Universal_stress_UspA"/>
</dbReference>
<evidence type="ECO:0000313" key="5">
    <source>
        <dbReference type="Proteomes" id="UP001200741"/>
    </source>
</evidence>
<comment type="similarity">
    <text evidence="1">Belongs to the universal stress protein A family.</text>
</comment>
<protein>
    <submittedName>
        <fullName evidence="4">Universal stress protein</fullName>
    </submittedName>
</protein>
<dbReference type="SUPFAM" id="SSF52402">
    <property type="entry name" value="Adenine nucleotide alpha hydrolases-like"/>
    <property type="match status" value="1"/>
</dbReference>
<comment type="caution">
    <text evidence="4">The sequence shown here is derived from an EMBL/GenBank/DDBJ whole genome shotgun (WGS) entry which is preliminary data.</text>
</comment>
<dbReference type="Gene3D" id="3.40.50.620">
    <property type="entry name" value="HUPs"/>
    <property type="match status" value="1"/>
</dbReference>
<feature type="domain" description="UspA" evidence="3">
    <location>
        <begin position="49"/>
        <end position="193"/>
    </location>
</feature>
<keyword evidence="5" id="KW-1185">Reference proteome</keyword>
<dbReference type="CDD" id="cd00293">
    <property type="entry name" value="USP-like"/>
    <property type="match status" value="1"/>
</dbReference>
<name>A0ABS8Y1G1_9BURK</name>
<proteinExistence type="inferred from homology"/>
<evidence type="ECO:0000259" key="3">
    <source>
        <dbReference type="Pfam" id="PF00582"/>
    </source>
</evidence>
<evidence type="ECO:0000256" key="2">
    <source>
        <dbReference type="SAM" id="MobiDB-lite"/>
    </source>
</evidence>
<gene>
    <name evidence="4" type="ORF">LXT13_20310</name>
</gene>
<dbReference type="Proteomes" id="UP001200741">
    <property type="component" value="Unassembled WGS sequence"/>
</dbReference>